<evidence type="ECO:0000256" key="1">
    <source>
        <dbReference type="SAM" id="MobiDB-lite"/>
    </source>
</evidence>
<reference evidence="3" key="2">
    <citation type="submission" date="2021-08" db="EMBL/GenBank/DDBJ databases">
        <authorList>
            <person name="Gostincar C."/>
            <person name="Sun X."/>
            <person name="Song Z."/>
            <person name="Gunde-Cimerman N."/>
        </authorList>
    </citation>
    <scope>NUCLEOTIDE SEQUENCE</scope>
    <source>
        <strain evidence="3">EXF-8016</strain>
    </source>
</reference>
<dbReference type="CDD" id="cd09917">
    <property type="entry name" value="F-box_SF"/>
    <property type="match status" value="1"/>
</dbReference>
<accession>A0A9P8KA35</accession>
<feature type="domain" description="F-box" evidence="2">
    <location>
        <begin position="28"/>
        <end position="77"/>
    </location>
</feature>
<evidence type="ECO:0000259" key="2">
    <source>
        <dbReference type="PROSITE" id="PS50181"/>
    </source>
</evidence>
<sequence>MRTSEPSNTTSTTTMSHVQSAANPSAPTKPPLHLPNEILQRIAQLTDDEDLPALRATSRVFRDETETRFADAFFTDVYYPATPEGLDRLTKIAEHPLFSQKVRNCIATTTKSRGRYSDFKTEKPLEDIAAVMQGRNFGVLLVNDESQRARNSEASRYVTWLNSYKPEKFTVDVQLSTGLTPATYSIIHHLYEMEAEMYRCHAFVIRILHARASNSPVAQATIEKIKYHRHLKLTYTGLHEYFDCAHMFFGFDGLFEINIPQCTMRESHGDNSLQQIVKDQRSSLRRLTIRDVHITSTWMHKELVDAITSCRLDFCHINNLTSSGAGAEFKDTFEASGVNEIRAGMLEIWWTWSDQWRDRRFWDLGKQRVRRRGAK</sequence>
<gene>
    <name evidence="3" type="ORF">KCV03_g3410</name>
</gene>
<feature type="region of interest" description="Disordered" evidence="1">
    <location>
        <begin position="1"/>
        <end position="33"/>
    </location>
</feature>
<feature type="non-terminal residue" evidence="3">
    <location>
        <position position="375"/>
    </location>
</feature>
<dbReference type="InterPro" id="IPR001810">
    <property type="entry name" value="F-box_dom"/>
</dbReference>
<feature type="compositionally biased region" description="Low complexity" evidence="1">
    <location>
        <begin position="1"/>
        <end position="20"/>
    </location>
</feature>
<evidence type="ECO:0000313" key="4">
    <source>
        <dbReference type="Proteomes" id="UP000767238"/>
    </source>
</evidence>
<dbReference type="OrthoDB" id="3851229at2759"/>
<dbReference type="Proteomes" id="UP000767238">
    <property type="component" value="Unassembled WGS sequence"/>
</dbReference>
<name>A0A9P8KA35_AURME</name>
<reference evidence="3" key="1">
    <citation type="journal article" date="2021" name="J Fungi (Basel)">
        <title>Virulence traits and population genomics of the black yeast Aureobasidium melanogenum.</title>
        <authorList>
            <person name="Cernosa A."/>
            <person name="Sun X."/>
            <person name="Gostincar C."/>
            <person name="Fang C."/>
            <person name="Gunde-Cimerman N."/>
            <person name="Song Z."/>
        </authorList>
    </citation>
    <scope>NUCLEOTIDE SEQUENCE</scope>
    <source>
        <strain evidence="3">EXF-8016</strain>
    </source>
</reference>
<dbReference type="EMBL" id="JAHFYH010000017">
    <property type="protein sequence ID" value="KAH0224686.1"/>
    <property type="molecule type" value="Genomic_DNA"/>
</dbReference>
<organism evidence="3 4">
    <name type="scientific">Aureobasidium melanogenum</name>
    <name type="common">Aureobasidium pullulans var. melanogenum</name>
    <dbReference type="NCBI Taxonomy" id="46634"/>
    <lineage>
        <taxon>Eukaryota</taxon>
        <taxon>Fungi</taxon>
        <taxon>Dikarya</taxon>
        <taxon>Ascomycota</taxon>
        <taxon>Pezizomycotina</taxon>
        <taxon>Dothideomycetes</taxon>
        <taxon>Dothideomycetidae</taxon>
        <taxon>Dothideales</taxon>
        <taxon>Saccotheciaceae</taxon>
        <taxon>Aureobasidium</taxon>
    </lineage>
</organism>
<proteinExistence type="predicted"/>
<comment type="caution">
    <text evidence="3">The sequence shown here is derived from an EMBL/GenBank/DDBJ whole genome shotgun (WGS) entry which is preliminary data.</text>
</comment>
<evidence type="ECO:0000313" key="3">
    <source>
        <dbReference type="EMBL" id="KAH0224686.1"/>
    </source>
</evidence>
<dbReference type="PROSITE" id="PS50181">
    <property type="entry name" value="FBOX"/>
    <property type="match status" value="1"/>
</dbReference>
<protein>
    <recommendedName>
        <fullName evidence="2">F-box domain-containing protein</fullName>
    </recommendedName>
</protein>
<dbReference type="AlphaFoldDB" id="A0A9P8KA35"/>